<dbReference type="InterPro" id="IPR038772">
    <property type="entry name" value="Sph/SMPD2-like"/>
</dbReference>
<dbReference type="InterPro" id="IPR001229">
    <property type="entry name" value="Jacalin-like_lectin_dom"/>
</dbReference>
<proteinExistence type="predicted"/>
<dbReference type="InterPro" id="IPR036404">
    <property type="entry name" value="Jacalin-like_lectin_dom_sf"/>
</dbReference>
<comment type="caution">
    <text evidence="1">The sequence shown here is derived from an EMBL/GenBank/DDBJ whole genome shotgun (WGS) entry which is preliminary data.</text>
</comment>
<gene>
    <name evidence="1" type="ORF">ST47_g9925</name>
</gene>
<dbReference type="Gene3D" id="3.60.10.10">
    <property type="entry name" value="Endonuclease/exonuclease/phosphatase"/>
    <property type="match status" value="1"/>
</dbReference>
<dbReference type="InterPro" id="IPR036691">
    <property type="entry name" value="Endo/exonu/phosph_ase_sf"/>
</dbReference>
<dbReference type="AlphaFoldDB" id="A0A162WAN7"/>
<dbReference type="GO" id="GO:0004767">
    <property type="term" value="F:sphingomyelin phosphodiesterase activity"/>
    <property type="evidence" value="ECO:0007669"/>
    <property type="project" value="InterPro"/>
</dbReference>
<accession>A0A162WAN7</accession>
<dbReference type="GO" id="GO:0046856">
    <property type="term" value="P:phosphatidylinositol dephosphorylation"/>
    <property type="evidence" value="ECO:0007669"/>
    <property type="project" value="InterPro"/>
</dbReference>
<organism evidence="1 2">
    <name type="scientific">Didymella rabiei</name>
    <name type="common">Chickpea ascochyta blight fungus</name>
    <name type="synonym">Mycosphaerella rabiei</name>
    <dbReference type="NCBI Taxonomy" id="5454"/>
    <lineage>
        <taxon>Eukaryota</taxon>
        <taxon>Fungi</taxon>
        <taxon>Dikarya</taxon>
        <taxon>Ascomycota</taxon>
        <taxon>Pezizomycotina</taxon>
        <taxon>Dothideomycetes</taxon>
        <taxon>Pleosporomycetidae</taxon>
        <taxon>Pleosporales</taxon>
        <taxon>Pleosporineae</taxon>
        <taxon>Didymellaceae</taxon>
        <taxon>Ascochyta</taxon>
    </lineage>
</organism>
<sequence length="441" mass="47193">MSSTLYTLVSLLPVFQFAIAQTAGSFNTLTFNVAGLPDVLNGNDVPGDKTTNTARIGQLLTQYDIDLIHVQEDFNYHATLYANDKHPYRTATSGGVPIGSGLNSLSNFPYTDFERVKWNQCSTFDSADCLTPKGFTFMRVKFAEGVWVDAYNLHADAGTTAADLSARASNLRQISDHIKTNSVGNPVVVFGDSNTRYTRTGDIPAVFSTENNMKDVWLELVRKGSPPTAGSDALLCDNPSPNTTCETVDKVWYRGSPAVTLQATTFDYAGDMFLQEDGNILSDHNPVLVDFTWSLKGQLQIGDAYGGEYGTWFNDLDSLAKASNAKVATITVRGQNRLDGIALSLASGQTLTHGGTGGTASTLTLNSGETLTGATLCQGEKDGEMRIFYAQLRTSAGRTVSAGVKTSTCVEKTAASGSSFVGFLGRSGDEIDKLGFVSLKA</sequence>
<dbReference type="PANTHER" id="PTHR16320">
    <property type="entry name" value="SPHINGOMYELINASE FAMILY MEMBER"/>
    <property type="match status" value="1"/>
</dbReference>
<evidence type="ECO:0000313" key="1">
    <source>
        <dbReference type="EMBL" id="KZM18917.1"/>
    </source>
</evidence>
<dbReference type="PANTHER" id="PTHR16320:SF1">
    <property type="entry name" value="SPHINGOMYELINASE DDB_G0288017"/>
    <property type="match status" value="1"/>
</dbReference>
<protein>
    <submittedName>
        <fullName evidence="1">Uncharacterized protein</fullName>
    </submittedName>
</protein>
<dbReference type="Pfam" id="PF01419">
    <property type="entry name" value="Jacalin"/>
    <property type="match status" value="1"/>
</dbReference>
<dbReference type="Proteomes" id="UP000076837">
    <property type="component" value="Unassembled WGS sequence"/>
</dbReference>
<name>A0A162WAN7_DIDRA</name>
<dbReference type="PROSITE" id="PS51752">
    <property type="entry name" value="JACALIN_LECTIN"/>
    <property type="match status" value="1"/>
</dbReference>
<dbReference type="GO" id="GO:0016791">
    <property type="term" value="F:phosphatase activity"/>
    <property type="evidence" value="ECO:0007669"/>
    <property type="project" value="InterPro"/>
</dbReference>
<dbReference type="Pfam" id="PF22669">
    <property type="entry name" value="Exo_endo_phos2"/>
    <property type="match status" value="1"/>
</dbReference>
<dbReference type="SUPFAM" id="SSF56219">
    <property type="entry name" value="DNase I-like"/>
    <property type="match status" value="1"/>
</dbReference>
<dbReference type="EMBL" id="JYNV01000317">
    <property type="protein sequence ID" value="KZM18917.1"/>
    <property type="molecule type" value="Genomic_DNA"/>
</dbReference>
<dbReference type="Gene3D" id="2.100.10.30">
    <property type="entry name" value="Jacalin-like lectin domain"/>
    <property type="match status" value="1"/>
</dbReference>
<dbReference type="OrthoDB" id="40902at2759"/>
<dbReference type="SMART" id="SM00915">
    <property type="entry name" value="Jacalin"/>
    <property type="match status" value="1"/>
</dbReference>
<dbReference type="STRING" id="5454.A0A162WAN7"/>
<dbReference type="GO" id="GO:0005737">
    <property type="term" value="C:cytoplasm"/>
    <property type="evidence" value="ECO:0007669"/>
    <property type="project" value="TreeGrafter"/>
</dbReference>
<reference evidence="1 2" key="1">
    <citation type="journal article" date="2016" name="Sci. Rep.">
        <title>Draft genome sequencing and secretome analysis of fungal phytopathogen Ascochyta rabiei provides insight into the necrotrophic effector repertoire.</title>
        <authorList>
            <person name="Verma S."/>
            <person name="Gazara R.K."/>
            <person name="Nizam S."/>
            <person name="Parween S."/>
            <person name="Chattopadhyay D."/>
            <person name="Verma P.K."/>
        </authorList>
    </citation>
    <scope>NUCLEOTIDE SEQUENCE [LARGE SCALE GENOMIC DNA]</scope>
    <source>
        <strain evidence="1 2">ArDII</strain>
    </source>
</reference>
<evidence type="ECO:0000313" key="2">
    <source>
        <dbReference type="Proteomes" id="UP000076837"/>
    </source>
</evidence>
<dbReference type="InterPro" id="IPR000300">
    <property type="entry name" value="IPPc"/>
</dbReference>
<dbReference type="SUPFAM" id="SSF51101">
    <property type="entry name" value="Mannose-binding lectins"/>
    <property type="match status" value="1"/>
</dbReference>
<keyword evidence="2" id="KW-1185">Reference proteome</keyword>